<feature type="region of interest" description="Disordered" evidence="1">
    <location>
        <begin position="221"/>
        <end position="240"/>
    </location>
</feature>
<dbReference type="EMBL" id="BMAO01002818">
    <property type="protein sequence ID" value="GFQ83516.1"/>
    <property type="molecule type" value="Genomic_DNA"/>
</dbReference>
<dbReference type="Pfam" id="PF15907">
    <property type="entry name" value="Itfg2"/>
    <property type="match status" value="1"/>
</dbReference>
<dbReference type="InterPro" id="IPR028994">
    <property type="entry name" value="Integrin_alpha_N"/>
</dbReference>
<dbReference type="SUPFAM" id="SSF69318">
    <property type="entry name" value="Integrin alpha N-terminal domain"/>
    <property type="match status" value="1"/>
</dbReference>
<dbReference type="InterPro" id="IPR011047">
    <property type="entry name" value="Quinoprotein_ADH-like_sf"/>
</dbReference>
<evidence type="ECO:0000313" key="3">
    <source>
        <dbReference type="Proteomes" id="UP000887116"/>
    </source>
</evidence>
<name>A0A8X6FM10_TRICU</name>
<accession>A0A8X6FM10</accession>
<dbReference type="PANTHER" id="PTHR16317:SF1">
    <property type="entry name" value="KICSTOR COMPLEX PROTEIN ITFG2"/>
    <property type="match status" value="1"/>
</dbReference>
<protein>
    <submittedName>
        <fullName evidence="2">KICSTOR complex protein ITFG2</fullName>
    </submittedName>
</protein>
<evidence type="ECO:0000313" key="2">
    <source>
        <dbReference type="EMBL" id="GFQ83516.1"/>
    </source>
</evidence>
<organism evidence="2 3">
    <name type="scientific">Trichonephila clavata</name>
    <name type="common">Joro spider</name>
    <name type="synonym">Nephila clavata</name>
    <dbReference type="NCBI Taxonomy" id="2740835"/>
    <lineage>
        <taxon>Eukaryota</taxon>
        <taxon>Metazoa</taxon>
        <taxon>Ecdysozoa</taxon>
        <taxon>Arthropoda</taxon>
        <taxon>Chelicerata</taxon>
        <taxon>Arachnida</taxon>
        <taxon>Araneae</taxon>
        <taxon>Araneomorphae</taxon>
        <taxon>Entelegynae</taxon>
        <taxon>Araneoidea</taxon>
        <taxon>Nephilidae</taxon>
        <taxon>Trichonephila</taxon>
    </lineage>
</organism>
<dbReference type="InterPro" id="IPR031793">
    <property type="entry name" value="KICSTOR_ITFG2"/>
</dbReference>
<dbReference type="Proteomes" id="UP000887116">
    <property type="component" value="Unassembled WGS sequence"/>
</dbReference>
<dbReference type="AlphaFoldDB" id="A0A8X6FM10"/>
<comment type="caution">
    <text evidence="2">The sequence shown here is derived from an EMBL/GenBank/DDBJ whole genome shotgun (WGS) entry which is preliminary data.</text>
</comment>
<proteinExistence type="predicted"/>
<dbReference type="GO" id="GO:0032006">
    <property type="term" value="P:regulation of TOR signaling"/>
    <property type="evidence" value="ECO:0007669"/>
    <property type="project" value="TreeGrafter"/>
</dbReference>
<keyword evidence="3" id="KW-1185">Reference proteome</keyword>
<dbReference type="SUPFAM" id="SSF50998">
    <property type="entry name" value="Quinoprotein alcohol dehydrogenase-like"/>
    <property type="match status" value="1"/>
</dbReference>
<reference evidence="2" key="1">
    <citation type="submission" date="2020-07" db="EMBL/GenBank/DDBJ databases">
        <title>Multicomponent nature underlies the extraordinary mechanical properties of spider dragline silk.</title>
        <authorList>
            <person name="Kono N."/>
            <person name="Nakamura H."/>
            <person name="Mori M."/>
            <person name="Yoshida Y."/>
            <person name="Ohtoshi R."/>
            <person name="Malay A.D."/>
            <person name="Moran D.A.P."/>
            <person name="Tomita M."/>
            <person name="Numata K."/>
            <person name="Arakawa K."/>
        </authorList>
    </citation>
    <scope>NUCLEOTIDE SEQUENCE</scope>
</reference>
<gene>
    <name evidence="2" type="primary">Itfg2</name>
    <name evidence="2" type="ORF">TNCT_104031</name>
</gene>
<sequence>MRAVSFVSRLVFEFKGNVSKNAICLGDADNDNDYELAIGNLHGDMAIFKGNHTHPFFEAHDLGMIMVIVIGDVLNEGKNSTICISGEGLCSIFEIKNENLLVLPILENERKNLQPFHVQRLPANTKVALLADVDNDGELELVLGLTDHVLRTYRWVRISQNTNDFSGKLVGLHKLELADQIGSISLNPSTDGTPYILVAQSGGTYINFQCCVGYDDDEDPDNNSVGSKLTTPVHHPLASSRMRNPGISSEILGNLHGSLHGKPCDSLIAVATLDGTIMLVNGDETLWSFQVDHQLFAITKMDLTGDGDEDIIACAWDGQTYMVNQRKQSVRFQFEESVSAFTSGKYSVTPGSSVPVLIYATFSDRVYLYYDIMLPSFPIHSFFEKMEQNPMASELLTQFPIDKENKRDLANLYKFCLYGFPADLIKEDAGDTNETSTAVFTNDEDLKWNVFHPDILLASRINGNHLGLS</sequence>
<dbReference type="OrthoDB" id="9996127at2759"/>
<dbReference type="PANTHER" id="PTHR16317">
    <property type="entry name" value="INTEGRIN ALPHA REPEAT DOMAIN-CONTAINING"/>
    <property type="match status" value="1"/>
</dbReference>
<evidence type="ECO:0000256" key="1">
    <source>
        <dbReference type="SAM" id="MobiDB-lite"/>
    </source>
</evidence>